<organism evidence="1">
    <name type="scientific">Arundo donax</name>
    <name type="common">Giant reed</name>
    <name type="synonym">Donax arundinaceus</name>
    <dbReference type="NCBI Taxonomy" id="35708"/>
    <lineage>
        <taxon>Eukaryota</taxon>
        <taxon>Viridiplantae</taxon>
        <taxon>Streptophyta</taxon>
        <taxon>Embryophyta</taxon>
        <taxon>Tracheophyta</taxon>
        <taxon>Spermatophyta</taxon>
        <taxon>Magnoliopsida</taxon>
        <taxon>Liliopsida</taxon>
        <taxon>Poales</taxon>
        <taxon>Poaceae</taxon>
        <taxon>PACMAD clade</taxon>
        <taxon>Arundinoideae</taxon>
        <taxon>Arundineae</taxon>
        <taxon>Arundo</taxon>
    </lineage>
</organism>
<reference evidence="1" key="1">
    <citation type="submission" date="2014-09" db="EMBL/GenBank/DDBJ databases">
        <authorList>
            <person name="Magalhaes I.L.F."/>
            <person name="Oliveira U."/>
            <person name="Santos F.R."/>
            <person name="Vidigal T.H.D.A."/>
            <person name="Brescovit A.D."/>
            <person name="Santos A.J."/>
        </authorList>
    </citation>
    <scope>NUCLEOTIDE SEQUENCE</scope>
    <source>
        <tissue evidence="1">Shoot tissue taken approximately 20 cm above the soil surface</tissue>
    </source>
</reference>
<protein>
    <submittedName>
        <fullName evidence="1">Uncharacterized protein</fullName>
    </submittedName>
</protein>
<dbReference type="EMBL" id="GBRH01243182">
    <property type="protein sequence ID" value="JAD54713.1"/>
    <property type="molecule type" value="Transcribed_RNA"/>
</dbReference>
<reference evidence="1" key="2">
    <citation type="journal article" date="2015" name="Data Brief">
        <title>Shoot transcriptome of the giant reed, Arundo donax.</title>
        <authorList>
            <person name="Barrero R.A."/>
            <person name="Guerrero F.D."/>
            <person name="Moolhuijzen P."/>
            <person name="Goolsby J.A."/>
            <person name="Tidwell J."/>
            <person name="Bellgard S.E."/>
            <person name="Bellgard M.I."/>
        </authorList>
    </citation>
    <scope>NUCLEOTIDE SEQUENCE</scope>
    <source>
        <tissue evidence="1">Shoot tissue taken approximately 20 cm above the soil surface</tissue>
    </source>
</reference>
<proteinExistence type="predicted"/>
<name>A0A0A9AXW9_ARUDO</name>
<accession>A0A0A9AXW9</accession>
<evidence type="ECO:0000313" key="1">
    <source>
        <dbReference type="EMBL" id="JAD54713.1"/>
    </source>
</evidence>
<sequence length="14" mass="1615">MCQRIQVVALILNN</sequence>